<dbReference type="EMBL" id="JBBEUB010000004">
    <property type="protein sequence ID" value="MEJ2903691.1"/>
    <property type="molecule type" value="Genomic_DNA"/>
</dbReference>
<name>A0ABU8NPX7_9SPHI</name>
<sequence>MKSNLCFFILLFYGLYVQAQEQPDFEKKVRFGIKTGINGSLFTRNVTPTANSKRTDLSYFNRYFRASALVGLTADGRLTERITLGAELLFNSRGMVYREKNNYVIIVDDDGQEQQAYNNYNFNIDYVELPILISYNFKPSAYRLFLSAYAGMAPGIAVNSKTKLRYEDGVDGDGGRGRNETLPLKYVNHFNNSLLAGIKVGDNKPFRINLYGDFRISYTLLPVFNRTVSDQGDNLDTRMLTFSASLGVRF</sequence>
<feature type="signal peptide" evidence="1">
    <location>
        <begin position="1"/>
        <end position="19"/>
    </location>
</feature>
<evidence type="ECO:0000256" key="1">
    <source>
        <dbReference type="SAM" id="SignalP"/>
    </source>
</evidence>
<keyword evidence="1" id="KW-0732">Signal</keyword>
<feature type="chain" id="PRO_5045884573" evidence="1">
    <location>
        <begin position="20"/>
        <end position="250"/>
    </location>
</feature>
<feature type="domain" description="Outer membrane protein beta-barrel" evidence="2">
    <location>
        <begin position="18"/>
        <end position="223"/>
    </location>
</feature>
<evidence type="ECO:0000313" key="3">
    <source>
        <dbReference type="EMBL" id="MEJ2903691.1"/>
    </source>
</evidence>
<proteinExistence type="predicted"/>
<dbReference type="Proteomes" id="UP001378956">
    <property type="component" value="Unassembled WGS sequence"/>
</dbReference>
<accession>A0ABU8NPX7</accession>
<dbReference type="Pfam" id="PF13568">
    <property type="entry name" value="OMP_b-brl_2"/>
    <property type="match status" value="1"/>
</dbReference>
<evidence type="ECO:0000313" key="4">
    <source>
        <dbReference type="Proteomes" id="UP001378956"/>
    </source>
</evidence>
<dbReference type="InterPro" id="IPR025665">
    <property type="entry name" value="Beta-barrel_OMP_2"/>
</dbReference>
<organism evidence="3 4">
    <name type="scientific">Pedobacter panaciterrae</name>
    <dbReference type="NCBI Taxonomy" id="363849"/>
    <lineage>
        <taxon>Bacteria</taxon>
        <taxon>Pseudomonadati</taxon>
        <taxon>Bacteroidota</taxon>
        <taxon>Sphingobacteriia</taxon>
        <taxon>Sphingobacteriales</taxon>
        <taxon>Sphingobacteriaceae</taxon>
        <taxon>Pedobacter</taxon>
    </lineage>
</organism>
<dbReference type="RefSeq" id="WP_172660219.1">
    <property type="nucleotide sequence ID" value="NZ_CBFGNQ010000010.1"/>
</dbReference>
<protein>
    <submittedName>
        <fullName evidence="3">Porin family protein</fullName>
    </submittedName>
</protein>
<gene>
    <name evidence="3" type="ORF">WAE58_14700</name>
</gene>
<comment type="caution">
    <text evidence="3">The sequence shown here is derived from an EMBL/GenBank/DDBJ whole genome shotgun (WGS) entry which is preliminary data.</text>
</comment>
<reference evidence="3 4" key="1">
    <citation type="submission" date="2024-03" db="EMBL/GenBank/DDBJ databases">
        <title>Sequence of Lycoming College Course Isolates.</title>
        <authorList>
            <person name="Plotts O."/>
            <person name="Newman J."/>
        </authorList>
    </citation>
    <scope>NUCLEOTIDE SEQUENCE [LARGE SCALE GENOMIC DNA]</scope>
    <source>
        <strain evidence="3 4">CJB-3</strain>
    </source>
</reference>
<keyword evidence="4" id="KW-1185">Reference proteome</keyword>
<evidence type="ECO:0000259" key="2">
    <source>
        <dbReference type="Pfam" id="PF13568"/>
    </source>
</evidence>